<protein>
    <submittedName>
        <fullName evidence="2">Uncharacterized protein</fullName>
    </submittedName>
</protein>
<evidence type="ECO:0000313" key="2">
    <source>
        <dbReference type="EMBL" id="CAF4014087.1"/>
    </source>
</evidence>
<feature type="region of interest" description="Disordered" evidence="1">
    <location>
        <begin position="87"/>
        <end position="112"/>
    </location>
</feature>
<feature type="compositionally biased region" description="Polar residues" evidence="1">
    <location>
        <begin position="98"/>
        <end position="112"/>
    </location>
</feature>
<feature type="region of interest" description="Disordered" evidence="1">
    <location>
        <begin position="16"/>
        <end position="35"/>
    </location>
</feature>
<comment type="caution">
    <text evidence="2">The sequence shown here is derived from an EMBL/GenBank/DDBJ whole genome shotgun (WGS) entry which is preliminary data.</text>
</comment>
<evidence type="ECO:0000256" key="1">
    <source>
        <dbReference type="SAM" id="MobiDB-lite"/>
    </source>
</evidence>
<reference evidence="2" key="1">
    <citation type="submission" date="2021-02" db="EMBL/GenBank/DDBJ databases">
        <authorList>
            <person name="Nowell W R."/>
        </authorList>
    </citation>
    <scope>NUCLEOTIDE SEQUENCE</scope>
</reference>
<dbReference type="Proteomes" id="UP000663874">
    <property type="component" value="Unassembled WGS sequence"/>
</dbReference>
<feature type="compositionally biased region" description="Low complexity" evidence="1">
    <location>
        <begin position="24"/>
        <end position="35"/>
    </location>
</feature>
<dbReference type="EMBL" id="CAJOBE010006680">
    <property type="protein sequence ID" value="CAF4014087.1"/>
    <property type="molecule type" value="Genomic_DNA"/>
</dbReference>
<name>A0A819PJY6_9BILA</name>
<evidence type="ECO:0000313" key="3">
    <source>
        <dbReference type="Proteomes" id="UP000663874"/>
    </source>
</evidence>
<gene>
    <name evidence="2" type="ORF">FNK824_LOCUS26677</name>
</gene>
<accession>A0A819PJY6</accession>
<sequence>MVAVLTSGRFFENKTFKWDDNKNDNSSSKSNNNANKITRFISLAQEGSRDRWFYAFGIIPQQKNDPQLDVSKAEFVENPFHTKLEVENNNKRSFNEIGKSTSASTIPTKTQN</sequence>
<proteinExistence type="predicted"/>
<organism evidence="2 3">
    <name type="scientific">Rotaria sordida</name>
    <dbReference type="NCBI Taxonomy" id="392033"/>
    <lineage>
        <taxon>Eukaryota</taxon>
        <taxon>Metazoa</taxon>
        <taxon>Spiralia</taxon>
        <taxon>Gnathifera</taxon>
        <taxon>Rotifera</taxon>
        <taxon>Eurotatoria</taxon>
        <taxon>Bdelloidea</taxon>
        <taxon>Philodinida</taxon>
        <taxon>Philodinidae</taxon>
        <taxon>Rotaria</taxon>
    </lineage>
</organism>
<dbReference type="AlphaFoldDB" id="A0A819PJY6"/>